<evidence type="ECO:0000313" key="1">
    <source>
        <dbReference type="EMBL" id="MBB5173230.1"/>
    </source>
</evidence>
<evidence type="ECO:0008006" key="3">
    <source>
        <dbReference type="Google" id="ProtNLM"/>
    </source>
</evidence>
<sequence>MQASSYEQKAKRELERWQHRLHRSPSLPNQVVKRWQKKINEMMPKRVHATVSEAVKQMVRMTLTGAQWTSNQTLLVGDETLEEREMKVEELRAFYKRTAAVEGAGTGFGGIVLGLADFPLFLAIKMKLLSDTAKAYGRDVNLIEERVFMLLVFQLTFAKPENRTAVYERLCHWEEEASRIREKQDYIGEIDWTDFQLDYRDTIDLPKMLQMIPGFGAAVGAVANRHYVDVLADRAINAYRLRWFEELKGRKG</sequence>
<dbReference type="EMBL" id="JACHHB010000005">
    <property type="protein sequence ID" value="MBB5173230.1"/>
    <property type="molecule type" value="Genomic_DNA"/>
</dbReference>
<gene>
    <name evidence="1" type="ORF">HNQ41_001399</name>
</gene>
<dbReference type="AlphaFoldDB" id="A0A840QPD8"/>
<dbReference type="PANTHER" id="PTHR41260:SF1">
    <property type="entry name" value="PROTEIN ECSC"/>
    <property type="match status" value="1"/>
</dbReference>
<dbReference type="InterPro" id="IPR024787">
    <property type="entry name" value="EcsC"/>
</dbReference>
<accession>A0A840QPD8</accession>
<proteinExistence type="predicted"/>
<organism evidence="1 2">
    <name type="scientific">Texcoconibacillus texcoconensis</name>
    <dbReference type="NCBI Taxonomy" id="1095777"/>
    <lineage>
        <taxon>Bacteria</taxon>
        <taxon>Bacillati</taxon>
        <taxon>Bacillota</taxon>
        <taxon>Bacilli</taxon>
        <taxon>Bacillales</taxon>
        <taxon>Bacillaceae</taxon>
        <taxon>Texcoconibacillus</taxon>
    </lineage>
</organism>
<keyword evidence="2" id="KW-1185">Reference proteome</keyword>
<protein>
    <recommendedName>
        <fullName evidence="3">EcsC family protein</fullName>
    </recommendedName>
</protein>
<comment type="caution">
    <text evidence="1">The sequence shown here is derived from an EMBL/GenBank/DDBJ whole genome shotgun (WGS) entry which is preliminary data.</text>
</comment>
<dbReference type="PANTHER" id="PTHR41260">
    <property type="entry name" value="PROTEIN ECSC"/>
    <property type="match status" value="1"/>
</dbReference>
<dbReference type="Pfam" id="PF12787">
    <property type="entry name" value="EcsC"/>
    <property type="match status" value="1"/>
</dbReference>
<dbReference type="Proteomes" id="UP000551878">
    <property type="component" value="Unassembled WGS sequence"/>
</dbReference>
<reference evidence="1 2" key="1">
    <citation type="submission" date="2020-08" db="EMBL/GenBank/DDBJ databases">
        <title>Genomic Encyclopedia of Type Strains, Phase IV (KMG-IV): sequencing the most valuable type-strain genomes for metagenomic binning, comparative biology and taxonomic classification.</title>
        <authorList>
            <person name="Goeker M."/>
        </authorList>
    </citation>
    <scope>NUCLEOTIDE SEQUENCE [LARGE SCALE GENOMIC DNA]</scope>
    <source>
        <strain evidence="1 2">DSM 24696</strain>
    </source>
</reference>
<name>A0A840QPD8_9BACI</name>
<dbReference type="RefSeq" id="WP_184663683.1">
    <property type="nucleotide sequence ID" value="NZ_JACHHB010000005.1"/>
</dbReference>
<evidence type="ECO:0000313" key="2">
    <source>
        <dbReference type="Proteomes" id="UP000551878"/>
    </source>
</evidence>